<feature type="transmembrane region" description="Helical" evidence="1">
    <location>
        <begin position="90"/>
        <end position="106"/>
    </location>
</feature>
<organism evidence="2">
    <name type="scientific">viral metagenome</name>
    <dbReference type="NCBI Taxonomy" id="1070528"/>
    <lineage>
        <taxon>unclassified sequences</taxon>
        <taxon>metagenomes</taxon>
        <taxon>organismal metagenomes</taxon>
    </lineage>
</organism>
<dbReference type="EMBL" id="MN739141">
    <property type="protein sequence ID" value="QHS90602.1"/>
    <property type="molecule type" value="Genomic_DNA"/>
</dbReference>
<keyword evidence="1" id="KW-0812">Transmembrane</keyword>
<protein>
    <submittedName>
        <fullName evidence="2">Uncharacterized protein</fullName>
    </submittedName>
</protein>
<evidence type="ECO:0000313" key="2">
    <source>
        <dbReference type="EMBL" id="QHS90602.1"/>
    </source>
</evidence>
<keyword evidence="1" id="KW-0472">Membrane</keyword>
<accession>A0A6C0BF48</accession>
<name>A0A6C0BF48_9ZZZZ</name>
<reference evidence="2" key="1">
    <citation type="journal article" date="2020" name="Nature">
        <title>Giant virus diversity and host interactions through global metagenomics.</title>
        <authorList>
            <person name="Schulz F."/>
            <person name="Roux S."/>
            <person name="Paez-Espino D."/>
            <person name="Jungbluth S."/>
            <person name="Walsh D.A."/>
            <person name="Denef V.J."/>
            <person name="McMahon K.D."/>
            <person name="Konstantinidis K.T."/>
            <person name="Eloe-Fadrosh E.A."/>
            <person name="Kyrpides N.C."/>
            <person name="Woyke T."/>
        </authorList>
    </citation>
    <scope>NUCLEOTIDE SEQUENCE</scope>
    <source>
        <strain evidence="2">GVMAG-M-3300010354-11</strain>
    </source>
</reference>
<dbReference type="AlphaFoldDB" id="A0A6C0BF48"/>
<feature type="transmembrane region" description="Helical" evidence="1">
    <location>
        <begin position="42"/>
        <end position="60"/>
    </location>
</feature>
<keyword evidence="1" id="KW-1133">Transmembrane helix</keyword>
<feature type="transmembrane region" description="Helical" evidence="1">
    <location>
        <begin position="133"/>
        <end position="152"/>
    </location>
</feature>
<sequence>MIDLSGTFDTTNALSSMFLWLIFGWMSVMLNCDLQRFMQNNVIIMHFFGIIAFIFLFTLLDSNNKTSLRLIIVKSIFIYFLFVLMTKTKWYFILPVLTLLLFDQLIKKDIAFNKTAGDDTTKQEEIQKILSRIINVIIIVLIIIGNLHYMYLQYSEYGNNFNIFTFFFGIPKCKPYDPQYTLRTGG</sequence>
<feature type="transmembrane region" description="Helical" evidence="1">
    <location>
        <begin position="12"/>
        <end position="30"/>
    </location>
</feature>
<proteinExistence type="predicted"/>
<evidence type="ECO:0000256" key="1">
    <source>
        <dbReference type="SAM" id="Phobius"/>
    </source>
</evidence>